<proteinExistence type="predicted"/>
<dbReference type="PANTHER" id="PTHR23266">
    <property type="entry name" value="IMMUNOGLOBULIN HEAVY CHAIN"/>
    <property type="match status" value="1"/>
</dbReference>
<dbReference type="GO" id="GO:0019814">
    <property type="term" value="C:immunoglobulin complex"/>
    <property type="evidence" value="ECO:0007669"/>
    <property type="project" value="UniProtKB-KW"/>
</dbReference>
<protein>
    <recommendedName>
        <fullName evidence="5">Ig-like domain-containing protein</fullName>
    </recommendedName>
</protein>
<dbReference type="GO" id="GO:0002250">
    <property type="term" value="P:adaptive immune response"/>
    <property type="evidence" value="ECO:0007669"/>
    <property type="project" value="UniProtKB-KW"/>
</dbReference>
<evidence type="ECO:0000259" key="5">
    <source>
        <dbReference type="PROSITE" id="PS50835"/>
    </source>
</evidence>
<dbReference type="Gene3D" id="2.60.40.10">
    <property type="entry name" value="Immunoglobulins"/>
    <property type="match status" value="1"/>
</dbReference>
<dbReference type="GeneTree" id="ENSGT01020000230358"/>
<feature type="signal peptide" evidence="4">
    <location>
        <begin position="1"/>
        <end position="30"/>
    </location>
</feature>
<evidence type="ECO:0000256" key="2">
    <source>
        <dbReference type="ARBA" id="ARBA00023130"/>
    </source>
</evidence>
<dbReference type="Pfam" id="PF07686">
    <property type="entry name" value="V-set"/>
    <property type="match status" value="1"/>
</dbReference>
<dbReference type="STRING" id="48698.ENSPFOP00000009632"/>
<evidence type="ECO:0000256" key="3">
    <source>
        <dbReference type="ARBA" id="ARBA00043265"/>
    </source>
</evidence>
<dbReference type="EMBL" id="AYCK01009501">
    <property type="status" value="NOT_ANNOTATED_CDS"/>
    <property type="molecule type" value="Genomic_DNA"/>
</dbReference>
<dbReference type="Ensembl" id="ENSPFOT00000009645.1">
    <property type="protein sequence ID" value="ENSPFOP00000009632.1"/>
    <property type="gene ID" value="ENSPFOG00000009682.1"/>
</dbReference>
<reference evidence="6" key="3">
    <citation type="submission" date="2025-09" db="UniProtKB">
        <authorList>
            <consortium name="Ensembl"/>
        </authorList>
    </citation>
    <scope>IDENTIFICATION</scope>
</reference>
<keyword evidence="7" id="KW-1185">Reference proteome</keyword>
<evidence type="ECO:0000313" key="6">
    <source>
        <dbReference type="Ensembl" id="ENSPFOP00000009632.1"/>
    </source>
</evidence>
<dbReference type="PROSITE" id="PS50835">
    <property type="entry name" value="IG_LIKE"/>
    <property type="match status" value="1"/>
</dbReference>
<dbReference type="InterPro" id="IPR050199">
    <property type="entry name" value="IgHV"/>
</dbReference>
<dbReference type="AlphaFoldDB" id="A0A087XV29"/>
<evidence type="ECO:0000256" key="4">
    <source>
        <dbReference type="SAM" id="SignalP"/>
    </source>
</evidence>
<keyword evidence="2" id="KW-1064">Adaptive immunity</keyword>
<feature type="chain" id="PRO_5046886943" description="Ig-like domain-containing protein" evidence="4">
    <location>
        <begin position="31"/>
        <end position="129"/>
    </location>
</feature>
<evidence type="ECO:0000256" key="1">
    <source>
        <dbReference type="ARBA" id="ARBA00022859"/>
    </source>
</evidence>
<organism evidence="6 7">
    <name type="scientific">Poecilia formosa</name>
    <name type="common">Amazon molly</name>
    <name type="synonym">Limia formosa</name>
    <dbReference type="NCBI Taxonomy" id="48698"/>
    <lineage>
        <taxon>Eukaryota</taxon>
        <taxon>Metazoa</taxon>
        <taxon>Chordata</taxon>
        <taxon>Craniata</taxon>
        <taxon>Vertebrata</taxon>
        <taxon>Euteleostomi</taxon>
        <taxon>Actinopterygii</taxon>
        <taxon>Neopterygii</taxon>
        <taxon>Teleostei</taxon>
        <taxon>Neoteleostei</taxon>
        <taxon>Acanthomorphata</taxon>
        <taxon>Ovalentaria</taxon>
        <taxon>Atherinomorphae</taxon>
        <taxon>Cyprinodontiformes</taxon>
        <taxon>Poeciliidae</taxon>
        <taxon>Poeciliinae</taxon>
        <taxon>Poecilia</taxon>
    </lineage>
</organism>
<dbReference type="eggNOG" id="ENOG502SRAN">
    <property type="taxonomic scope" value="Eukaryota"/>
</dbReference>
<keyword evidence="3" id="KW-1280">Immunoglobulin</keyword>
<dbReference type="GO" id="GO:0005576">
    <property type="term" value="C:extracellular region"/>
    <property type="evidence" value="ECO:0007669"/>
    <property type="project" value="UniProtKB-ARBA"/>
</dbReference>
<reference evidence="7" key="1">
    <citation type="submission" date="2013-10" db="EMBL/GenBank/DDBJ databases">
        <authorList>
            <person name="Schartl M."/>
            <person name="Warren W."/>
        </authorList>
    </citation>
    <scope>NUCLEOTIDE SEQUENCE [LARGE SCALE GENOMIC DNA]</scope>
    <source>
        <strain evidence="7">female</strain>
    </source>
</reference>
<accession>A0A087XV29</accession>
<reference evidence="6" key="2">
    <citation type="submission" date="2025-08" db="UniProtKB">
        <authorList>
            <consortium name="Ensembl"/>
        </authorList>
    </citation>
    <scope>IDENTIFICATION</scope>
</reference>
<dbReference type="SMART" id="SM00406">
    <property type="entry name" value="IGv"/>
    <property type="match status" value="1"/>
</dbReference>
<feature type="domain" description="Ig-like" evidence="5">
    <location>
        <begin position="31"/>
        <end position="129"/>
    </location>
</feature>
<keyword evidence="4" id="KW-0732">Signal</keyword>
<dbReference type="InterPro" id="IPR013106">
    <property type="entry name" value="Ig_V-set"/>
</dbReference>
<dbReference type="OMA" id="WHDAGTH"/>
<dbReference type="InterPro" id="IPR007110">
    <property type="entry name" value="Ig-like_dom"/>
</dbReference>
<keyword evidence="1" id="KW-0391">Immunity</keyword>
<dbReference type="InterPro" id="IPR036179">
    <property type="entry name" value="Ig-like_dom_sf"/>
</dbReference>
<dbReference type="Proteomes" id="UP000028760">
    <property type="component" value="Unassembled WGS sequence"/>
</dbReference>
<evidence type="ECO:0000313" key="7">
    <source>
        <dbReference type="Proteomes" id="UP000028760"/>
    </source>
</evidence>
<dbReference type="SUPFAM" id="SSF48726">
    <property type="entry name" value="Immunoglobulin"/>
    <property type="match status" value="1"/>
</dbReference>
<name>A0A087XV29_POEFO</name>
<dbReference type="InterPro" id="IPR013783">
    <property type="entry name" value="Ig-like_fold"/>
</dbReference>
<sequence length="129" mass="14318">MVANLTVIIMTNMFSLALLLLLCAGSYVKCEQLTQPTSLTVQSGQTLSISCQVSYDLSSYHTSWIRQPAGKALEWLGAIWTDGSNDYASNVRGRIEITRDTNKKIVYLSLSAMKPEESAVYYCARDPQL</sequence>